<accession>A0A445LYV8</accession>
<dbReference type="Proteomes" id="UP000289340">
    <property type="component" value="Chromosome 1"/>
</dbReference>
<feature type="non-terminal residue" evidence="2">
    <location>
        <position position="1"/>
    </location>
</feature>
<proteinExistence type="predicted"/>
<dbReference type="AlphaFoldDB" id="A0A445LYV8"/>
<protein>
    <submittedName>
        <fullName evidence="2">High mobility group B protein 7</fullName>
    </submittedName>
</protein>
<gene>
    <name evidence="2" type="ORF">D0Y65_000458</name>
</gene>
<organism evidence="2 3">
    <name type="scientific">Glycine soja</name>
    <name type="common">Wild soybean</name>
    <dbReference type="NCBI Taxonomy" id="3848"/>
    <lineage>
        <taxon>Eukaryota</taxon>
        <taxon>Viridiplantae</taxon>
        <taxon>Streptophyta</taxon>
        <taxon>Embryophyta</taxon>
        <taxon>Tracheophyta</taxon>
        <taxon>Spermatophyta</taxon>
        <taxon>Magnoliopsida</taxon>
        <taxon>eudicotyledons</taxon>
        <taxon>Gunneridae</taxon>
        <taxon>Pentapetalae</taxon>
        <taxon>rosids</taxon>
        <taxon>fabids</taxon>
        <taxon>Fabales</taxon>
        <taxon>Fabaceae</taxon>
        <taxon>Papilionoideae</taxon>
        <taxon>50 kb inversion clade</taxon>
        <taxon>NPAAA clade</taxon>
        <taxon>indigoferoid/millettioid clade</taxon>
        <taxon>Phaseoleae</taxon>
        <taxon>Glycine</taxon>
        <taxon>Glycine subgen. Soja</taxon>
    </lineage>
</organism>
<dbReference type="PANTHER" id="PTHR47658">
    <property type="entry name" value="HIGH MOBILITY GROUP B PROTEIN 12-RELATED"/>
    <property type="match status" value="1"/>
</dbReference>
<feature type="compositionally biased region" description="Basic and acidic residues" evidence="1">
    <location>
        <begin position="48"/>
        <end position="66"/>
    </location>
</feature>
<evidence type="ECO:0000313" key="2">
    <source>
        <dbReference type="EMBL" id="RZC28491.1"/>
    </source>
</evidence>
<reference evidence="2 3" key="1">
    <citation type="submission" date="2018-09" db="EMBL/GenBank/DDBJ databases">
        <title>A high-quality reference genome of wild soybean provides a powerful tool to mine soybean genomes.</title>
        <authorList>
            <person name="Xie M."/>
            <person name="Chung C.Y.L."/>
            <person name="Li M.-W."/>
            <person name="Wong F.-L."/>
            <person name="Chan T.-F."/>
            <person name="Lam H.-M."/>
        </authorList>
    </citation>
    <scope>NUCLEOTIDE SEQUENCE [LARGE SCALE GENOMIC DNA]</scope>
    <source>
        <strain evidence="3">cv. W05</strain>
        <tissue evidence="2">Hypocotyl of etiolated seedlings</tissue>
    </source>
</reference>
<evidence type="ECO:0000256" key="1">
    <source>
        <dbReference type="SAM" id="MobiDB-lite"/>
    </source>
</evidence>
<sequence>DDCKKNVSVALIDMHSCSLEAKIKMNLDAQVVEQVAEVKKPERKKPKSKEPMVKKAKVEKGKKVKDPNMPMRPPTTFFAFL</sequence>
<evidence type="ECO:0000313" key="3">
    <source>
        <dbReference type="Proteomes" id="UP000289340"/>
    </source>
</evidence>
<dbReference type="PANTHER" id="PTHR47658:SF1">
    <property type="entry name" value="MEIOSIS INITIATOR PROTEIN"/>
    <property type="match status" value="1"/>
</dbReference>
<feature type="region of interest" description="Disordered" evidence="1">
    <location>
        <begin position="38"/>
        <end position="74"/>
    </location>
</feature>
<dbReference type="GO" id="GO:0010197">
    <property type="term" value="P:polar nucleus fusion"/>
    <property type="evidence" value="ECO:0007669"/>
    <property type="project" value="TreeGrafter"/>
</dbReference>
<name>A0A445LYV8_GLYSO</name>
<dbReference type="GO" id="GO:0005634">
    <property type="term" value="C:nucleus"/>
    <property type="evidence" value="ECO:0007669"/>
    <property type="project" value="TreeGrafter"/>
</dbReference>
<keyword evidence="3" id="KW-1185">Reference proteome</keyword>
<dbReference type="EMBL" id="QZWG01000001">
    <property type="protein sequence ID" value="RZC28491.1"/>
    <property type="molecule type" value="Genomic_DNA"/>
</dbReference>
<dbReference type="GO" id="GO:0003677">
    <property type="term" value="F:DNA binding"/>
    <property type="evidence" value="ECO:0007669"/>
    <property type="project" value="TreeGrafter"/>
</dbReference>
<comment type="caution">
    <text evidence="2">The sequence shown here is derived from an EMBL/GenBank/DDBJ whole genome shotgun (WGS) entry which is preliminary data.</text>
</comment>